<organism evidence="3 4">
    <name type="scientific">Zhouia spongiae</name>
    <dbReference type="NCBI Taxonomy" id="2202721"/>
    <lineage>
        <taxon>Bacteria</taxon>
        <taxon>Pseudomonadati</taxon>
        <taxon>Bacteroidota</taxon>
        <taxon>Flavobacteriia</taxon>
        <taxon>Flavobacteriales</taxon>
        <taxon>Flavobacteriaceae</taxon>
        <taxon>Zhouia</taxon>
    </lineage>
</organism>
<dbReference type="Gene3D" id="3.40.50.720">
    <property type="entry name" value="NAD(P)-binding Rossmann-like Domain"/>
    <property type="match status" value="1"/>
</dbReference>
<dbReference type="Pfam" id="PF02080">
    <property type="entry name" value="TrkA_C"/>
    <property type="match status" value="1"/>
</dbReference>
<evidence type="ECO:0000313" key="4">
    <source>
        <dbReference type="Proteomes" id="UP000829476"/>
    </source>
</evidence>
<keyword evidence="4" id="KW-1185">Reference proteome</keyword>
<dbReference type="PANTHER" id="PTHR43833:SF7">
    <property type="entry name" value="KTR SYSTEM POTASSIUM UPTAKE PROTEIN C"/>
    <property type="match status" value="1"/>
</dbReference>
<gene>
    <name evidence="3" type="ORF">MQE36_04460</name>
</gene>
<dbReference type="PROSITE" id="PS51202">
    <property type="entry name" value="RCK_C"/>
    <property type="match status" value="1"/>
</dbReference>
<dbReference type="InterPro" id="IPR036721">
    <property type="entry name" value="RCK_C_sf"/>
</dbReference>
<feature type="domain" description="RCK C-terminal" evidence="2">
    <location>
        <begin position="134"/>
        <end position="230"/>
    </location>
</feature>
<dbReference type="Proteomes" id="UP000829476">
    <property type="component" value="Chromosome"/>
</dbReference>
<name>A0ABY3YP52_9FLAO</name>
<evidence type="ECO:0000259" key="1">
    <source>
        <dbReference type="PROSITE" id="PS51201"/>
    </source>
</evidence>
<evidence type="ECO:0000313" key="3">
    <source>
        <dbReference type="EMBL" id="UNY99600.1"/>
    </source>
</evidence>
<dbReference type="InterPro" id="IPR036291">
    <property type="entry name" value="NAD(P)-bd_dom_sf"/>
</dbReference>
<evidence type="ECO:0000259" key="2">
    <source>
        <dbReference type="PROSITE" id="PS51202"/>
    </source>
</evidence>
<sequence length="230" mass="25229">MKTIIFGLGNFGISLALKLTETGNEVIGIDLKMEKVNLVKDKIAHTICMDATNELAYDSIPLKDANLAVVAIGENEGAAIITTAILKKLTKAKIISRSLSPIHDTVLKAMGIEHIVHPEQEAAEKLTSKINLKNVIDSFNIDKNYSISEIQISEEMSGKTLQELSFRQNYNLNVVTIIRDCKKTNLLGNKMQKKEVIGIPNNNTKLQKNDILIVFGNNSDISTFGAHLAG</sequence>
<proteinExistence type="predicted"/>
<dbReference type="EMBL" id="CP094326">
    <property type="protein sequence ID" value="UNY99600.1"/>
    <property type="molecule type" value="Genomic_DNA"/>
</dbReference>
<dbReference type="InterPro" id="IPR003148">
    <property type="entry name" value="RCK_N"/>
</dbReference>
<dbReference type="InterPro" id="IPR050721">
    <property type="entry name" value="Trk_Ktr_HKT_K-transport"/>
</dbReference>
<protein>
    <submittedName>
        <fullName evidence="3">TrkA family potassium uptake protein</fullName>
    </submittedName>
</protein>
<dbReference type="InterPro" id="IPR006037">
    <property type="entry name" value="RCK_C"/>
</dbReference>
<dbReference type="Gene3D" id="3.30.70.1450">
    <property type="entry name" value="Regulator of K+ conductance, C-terminal domain"/>
    <property type="match status" value="1"/>
</dbReference>
<dbReference type="Pfam" id="PF02254">
    <property type="entry name" value="TrkA_N"/>
    <property type="match status" value="1"/>
</dbReference>
<dbReference type="PANTHER" id="PTHR43833">
    <property type="entry name" value="POTASSIUM CHANNEL PROTEIN 2-RELATED-RELATED"/>
    <property type="match status" value="1"/>
</dbReference>
<dbReference type="PROSITE" id="PS51201">
    <property type="entry name" value="RCK_N"/>
    <property type="match status" value="1"/>
</dbReference>
<feature type="domain" description="RCK N-terminal" evidence="1">
    <location>
        <begin position="1"/>
        <end position="116"/>
    </location>
</feature>
<dbReference type="SUPFAM" id="SSF51735">
    <property type="entry name" value="NAD(P)-binding Rossmann-fold domains"/>
    <property type="match status" value="1"/>
</dbReference>
<dbReference type="RefSeq" id="WP_242937973.1">
    <property type="nucleotide sequence ID" value="NZ_CP094326.1"/>
</dbReference>
<reference evidence="3 4" key="1">
    <citation type="journal article" date="2018" name="Int. J. Syst. Evol. Microbiol.">
        <title>Zhouia spongiae sp. nov., isolated from a marine sponge.</title>
        <authorList>
            <person name="Zhuang L."/>
            <person name="Lin B."/>
            <person name="Qin F."/>
            <person name="Luo L."/>
        </authorList>
    </citation>
    <scope>NUCLEOTIDE SEQUENCE [LARGE SCALE GENOMIC DNA]</scope>
    <source>
        <strain evidence="3 4">HN-Y44</strain>
    </source>
</reference>
<dbReference type="SUPFAM" id="SSF116726">
    <property type="entry name" value="TrkA C-terminal domain-like"/>
    <property type="match status" value="1"/>
</dbReference>
<accession>A0ABY3YP52</accession>